<comment type="caution">
    <text evidence="2">The sequence shown here is derived from an EMBL/GenBank/DDBJ whole genome shotgun (WGS) entry which is preliminary data.</text>
</comment>
<reference evidence="2" key="1">
    <citation type="submission" date="2023-06" db="EMBL/GenBank/DDBJ databases">
        <title>Genome-scale phylogeny and comparative genomics of the fungal order Sordariales.</title>
        <authorList>
            <consortium name="Lawrence Berkeley National Laboratory"/>
            <person name="Hensen N."/>
            <person name="Bonometti L."/>
            <person name="Westerberg I."/>
            <person name="Brannstrom I.O."/>
            <person name="Guillou S."/>
            <person name="Cros-Aarteil S."/>
            <person name="Calhoun S."/>
            <person name="Haridas S."/>
            <person name="Kuo A."/>
            <person name="Mondo S."/>
            <person name="Pangilinan J."/>
            <person name="Riley R."/>
            <person name="LaButti K."/>
            <person name="Andreopoulos B."/>
            <person name="Lipzen A."/>
            <person name="Chen C."/>
            <person name="Yanf M."/>
            <person name="Daum C."/>
            <person name="Ng V."/>
            <person name="Clum A."/>
            <person name="Steindorff A."/>
            <person name="Ohm R."/>
            <person name="Martin F."/>
            <person name="Silar P."/>
            <person name="Natvig D."/>
            <person name="Lalanne C."/>
            <person name="Gautier V."/>
            <person name="Ament-velasquez S.L."/>
            <person name="Kruys A."/>
            <person name="Hutchinson M.I."/>
            <person name="Powell A.J."/>
            <person name="Barry K."/>
            <person name="Miller A.N."/>
            <person name="Grigoriev I.V."/>
            <person name="Debuchy R."/>
            <person name="Gladieux P."/>
            <person name="Thoren M.H."/>
            <person name="Johannesson H."/>
        </authorList>
    </citation>
    <scope>NUCLEOTIDE SEQUENCE</scope>
    <source>
        <strain evidence="2">SMH3187-1</strain>
    </source>
</reference>
<feature type="domain" description="DNA2/NAM7 helicase-like C-terminal" evidence="1">
    <location>
        <begin position="2"/>
        <end position="53"/>
    </location>
</feature>
<protein>
    <recommendedName>
        <fullName evidence="1">DNA2/NAM7 helicase-like C-terminal domain-containing protein</fullName>
    </recommendedName>
</protein>
<accession>A0AA40BPB5</accession>
<evidence type="ECO:0000313" key="3">
    <source>
        <dbReference type="Proteomes" id="UP001172155"/>
    </source>
</evidence>
<organism evidence="2 3">
    <name type="scientific">Schizothecium vesticola</name>
    <dbReference type="NCBI Taxonomy" id="314040"/>
    <lineage>
        <taxon>Eukaryota</taxon>
        <taxon>Fungi</taxon>
        <taxon>Dikarya</taxon>
        <taxon>Ascomycota</taxon>
        <taxon>Pezizomycotina</taxon>
        <taxon>Sordariomycetes</taxon>
        <taxon>Sordariomycetidae</taxon>
        <taxon>Sordariales</taxon>
        <taxon>Schizotheciaceae</taxon>
        <taxon>Schizothecium</taxon>
    </lineage>
</organism>
<proteinExistence type="predicted"/>
<dbReference type="Proteomes" id="UP001172155">
    <property type="component" value="Unassembled WGS sequence"/>
</dbReference>
<dbReference type="Gene3D" id="3.40.50.300">
    <property type="entry name" value="P-loop containing nucleotide triphosphate hydrolases"/>
    <property type="match status" value="1"/>
</dbReference>
<dbReference type="InterPro" id="IPR041679">
    <property type="entry name" value="DNA2/NAM7-like_C"/>
</dbReference>
<dbReference type="AlphaFoldDB" id="A0AA40BPB5"/>
<dbReference type="Pfam" id="PF13087">
    <property type="entry name" value="AAA_12"/>
    <property type="match status" value="1"/>
</dbReference>
<gene>
    <name evidence="2" type="ORF">B0T18DRAFT_310786</name>
</gene>
<sequence>EAGTVELYQGRDKPIIVAIIGTVHPQTGPGLTIDPRRLNVMLTRHRCALLIIRDIHV</sequence>
<feature type="non-terminal residue" evidence="2">
    <location>
        <position position="1"/>
    </location>
</feature>
<dbReference type="EMBL" id="JAUKUD010000007">
    <property type="protein sequence ID" value="KAK0737920.1"/>
    <property type="molecule type" value="Genomic_DNA"/>
</dbReference>
<name>A0AA40BPB5_9PEZI</name>
<evidence type="ECO:0000313" key="2">
    <source>
        <dbReference type="EMBL" id="KAK0737920.1"/>
    </source>
</evidence>
<dbReference type="InterPro" id="IPR027417">
    <property type="entry name" value="P-loop_NTPase"/>
</dbReference>
<keyword evidence="3" id="KW-1185">Reference proteome</keyword>
<feature type="non-terminal residue" evidence="2">
    <location>
        <position position="57"/>
    </location>
</feature>
<evidence type="ECO:0000259" key="1">
    <source>
        <dbReference type="Pfam" id="PF13087"/>
    </source>
</evidence>